<dbReference type="Pfam" id="PF13196">
    <property type="entry name" value="DUF4012"/>
    <property type="match status" value="1"/>
</dbReference>
<accession>A0A1C6UQQ2</accession>
<evidence type="ECO:0000313" key="1">
    <source>
        <dbReference type="EMBL" id="SCL56384.1"/>
    </source>
</evidence>
<reference evidence="1 2" key="1">
    <citation type="submission" date="2016-06" db="EMBL/GenBank/DDBJ databases">
        <authorList>
            <person name="Kjaerup R.B."/>
            <person name="Dalgaard T.S."/>
            <person name="Juul-Madsen H.R."/>
        </authorList>
    </citation>
    <scope>NUCLEOTIDE SEQUENCE [LARGE SCALE GENOMIC DNA]</scope>
    <source>
        <strain evidence="1 2">DSM 45577</strain>
    </source>
</reference>
<protein>
    <recommendedName>
        <fullName evidence="3">DUF4012 domain-containing protein</fullName>
    </recommendedName>
</protein>
<sequence>MVRWTTPRPRLSRRRRRIRRRRALLATLVACCLLVVSVGWVGLRGWQARAHLLNAAELAQELSAQLTQGDTDRAQRTLSALQEQARQARAATAGPTWSIAGWLPYVGDDLDTVGQIAAVIDDLSRHAFPSLLRVDLTALLPRGGKLDLSALKAVAGPLTAGDEAVQRNRARLAGLSTDGLLPQVGAALTALRQETDRLSQLTATASQGARVLPALLGADGPRSYLLVSQNLAEVRATGGMLGAYALIRADDGRVRIVSQGSSSATLLRFDPPVDLLSTEMRHLYTDLPGVFPGDVNLTPHFPTAAKLYREMVRRRTGTTVDGVLAVDPVALSYLLAATGPVTVPDGPKLTAQTAVRTLLSDAYLRLDTVEQDEFFSAAASAVFNSLLARQVSLPGVLSALSRSVHERRILFWSARAAEQQILTTSRVAGTLPEQEKEPTVGVFLNDGTGAKLSYYLTQTANLTVGACRPDGRRSLRLRLTLHSSVPRDGLTSSVLGPAKHVPPYTVRTLVNVFSPAGGTVLGGRLDGTEVALGSGTERGRHVVVANVELGPGKSRTLEVDLLTAVDTTVGTAHLWHTPTATPWTTQIDTAPACH</sequence>
<dbReference type="STRING" id="683228.GA0070617_3224"/>
<gene>
    <name evidence="1" type="ORF">GA0070617_3224</name>
</gene>
<dbReference type="Proteomes" id="UP000198937">
    <property type="component" value="Unassembled WGS sequence"/>
</dbReference>
<proteinExistence type="predicted"/>
<dbReference type="AlphaFoldDB" id="A0A1C6UQQ2"/>
<dbReference type="EMBL" id="FMIA01000002">
    <property type="protein sequence ID" value="SCL56384.1"/>
    <property type="molecule type" value="Genomic_DNA"/>
</dbReference>
<dbReference type="InterPro" id="IPR025101">
    <property type="entry name" value="DUF4012"/>
</dbReference>
<keyword evidence="2" id="KW-1185">Reference proteome</keyword>
<evidence type="ECO:0008006" key="3">
    <source>
        <dbReference type="Google" id="ProtNLM"/>
    </source>
</evidence>
<evidence type="ECO:0000313" key="2">
    <source>
        <dbReference type="Proteomes" id="UP000198937"/>
    </source>
</evidence>
<name>A0A1C6UQQ2_9ACTN</name>
<organism evidence="1 2">
    <name type="scientific">Micromonospora yangpuensis</name>
    <dbReference type="NCBI Taxonomy" id="683228"/>
    <lineage>
        <taxon>Bacteria</taxon>
        <taxon>Bacillati</taxon>
        <taxon>Actinomycetota</taxon>
        <taxon>Actinomycetes</taxon>
        <taxon>Micromonosporales</taxon>
        <taxon>Micromonosporaceae</taxon>
        <taxon>Micromonospora</taxon>
    </lineage>
</organism>